<evidence type="ECO:0000256" key="2">
    <source>
        <dbReference type="ARBA" id="ARBA00022490"/>
    </source>
</evidence>
<comment type="similarity">
    <text evidence="1 5">Belongs to the acetyltransferase family. RimI subfamily.</text>
</comment>
<organism evidence="7 8">
    <name type="scientific">Eremococcus coleocola ACS-139-V-Col8</name>
    <dbReference type="NCBI Taxonomy" id="908337"/>
    <lineage>
        <taxon>Bacteria</taxon>
        <taxon>Bacillati</taxon>
        <taxon>Bacillota</taxon>
        <taxon>Bacilli</taxon>
        <taxon>Lactobacillales</taxon>
        <taxon>Aerococcaceae</taxon>
        <taxon>Eremococcus</taxon>
    </lineage>
</organism>
<keyword evidence="2 5" id="KW-0963">Cytoplasm</keyword>
<dbReference type="InterPro" id="IPR000182">
    <property type="entry name" value="GNAT_dom"/>
</dbReference>
<evidence type="ECO:0000256" key="5">
    <source>
        <dbReference type="RuleBase" id="RU363094"/>
    </source>
</evidence>
<dbReference type="AlphaFoldDB" id="E4KQP2"/>
<dbReference type="EC" id="2.3.1.266" evidence="5"/>
<evidence type="ECO:0000259" key="6">
    <source>
        <dbReference type="PROSITE" id="PS51186"/>
    </source>
</evidence>
<dbReference type="PANTHER" id="PTHR43420:SF44">
    <property type="entry name" value="ACETYLTRANSFERASE YPEA"/>
    <property type="match status" value="1"/>
</dbReference>
<dbReference type="GO" id="GO:0008999">
    <property type="term" value="F:protein-N-terminal-alanine acetyltransferase activity"/>
    <property type="evidence" value="ECO:0007669"/>
    <property type="project" value="UniProtKB-EC"/>
</dbReference>
<dbReference type="STRING" id="908337.HMPREF9257_0601"/>
<dbReference type="CDD" id="cd04301">
    <property type="entry name" value="NAT_SF"/>
    <property type="match status" value="1"/>
</dbReference>
<evidence type="ECO:0000313" key="8">
    <source>
        <dbReference type="Proteomes" id="UP000005990"/>
    </source>
</evidence>
<dbReference type="eggNOG" id="COG0456">
    <property type="taxonomic scope" value="Bacteria"/>
</dbReference>
<comment type="catalytic activity">
    <reaction evidence="5">
        <text>N-terminal L-alanyl-[ribosomal protein bS18] + acetyl-CoA = N-terminal N(alpha)-acetyl-L-alanyl-[ribosomal protein bS18] + CoA + H(+)</text>
        <dbReference type="Rhea" id="RHEA:43756"/>
        <dbReference type="Rhea" id="RHEA-COMP:10676"/>
        <dbReference type="Rhea" id="RHEA-COMP:10677"/>
        <dbReference type="ChEBI" id="CHEBI:15378"/>
        <dbReference type="ChEBI" id="CHEBI:57287"/>
        <dbReference type="ChEBI" id="CHEBI:57288"/>
        <dbReference type="ChEBI" id="CHEBI:64718"/>
        <dbReference type="ChEBI" id="CHEBI:83683"/>
        <dbReference type="EC" id="2.3.1.266"/>
    </reaction>
</comment>
<dbReference type="GO" id="GO:0005737">
    <property type="term" value="C:cytoplasm"/>
    <property type="evidence" value="ECO:0007669"/>
    <property type="project" value="UniProtKB-SubCell"/>
</dbReference>
<evidence type="ECO:0000256" key="3">
    <source>
        <dbReference type="ARBA" id="ARBA00022679"/>
    </source>
</evidence>
<dbReference type="SUPFAM" id="SSF55729">
    <property type="entry name" value="Acyl-CoA N-acyltransferases (Nat)"/>
    <property type="match status" value="1"/>
</dbReference>
<comment type="function">
    <text evidence="5">Acetylates the N-terminal alanine of ribosomal protein bS18.</text>
</comment>
<keyword evidence="3 7" id="KW-0808">Transferase</keyword>
<name>E4KQP2_9LACT</name>
<dbReference type="InterPro" id="IPR050680">
    <property type="entry name" value="YpeA/RimI_acetyltransf"/>
</dbReference>
<dbReference type="NCBIfam" id="TIGR01575">
    <property type="entry name" value="rimI"/>
    <property type="match status" value="1"/>
</dbReference>
<protein>
    <recommendedName>
        <fullName evidence="5">[Ribosomal protein bS18]-alanine N-acetyltransferase</fullName>
        <ecNumber evidence="5">2.3.1.266</ecNumber>
    </recommendedName>
</protein>
<sequence>MWFEILASQDLTADQQTFVAEQNQSLGWTLKASQADFTLSYSYYACLVSQAGVSEFIAYIAYHHLFEDITINQVWVAPECRGQGIGSRLLQDWLASLPSTSRVTLEVRQGNQAARALYTKYNFKVIDQRPAYYHDPREDAIIMQWCISEGIF</sequence>
<evidence type="ECO:0000256" key="1">
    <source>
        <dbReference type="ARBA" id="ARBA00005395"/>
    </source>
</evidence>
<dbReference type="PROSITE" id="PS51186">
    <property type="entry name" value="GNAT"/>
    <property type="match status" value="1"/>
</dbReference>
<accession>E4KQP2</accession>
<dbReference type="InterPro" id="IPR006464">
    <property type="entry name" value="AcTrfase_RimI/Ard1"/>
</dbReference>
<keyword evidence="8" id="KW-1185">Reference proteome</keyword>
<reference evidence="7 8" key="1">
    <citation type="submission" date="2010-10" db="EMBL/GenBank/DDBJ databases">
        <authorList>
            <person name="Durkin A.S."/>
            <person name="Madupu R."/>
            <person name="Torralba M."/>
            <person name="Gillis M."/>
            <person name="Methe B."/>
            <person name="Sutton G."/>
            <person name="Nelson K.E."/>
        </authorList>
    </citation>
    <scope>NUCLEOTIDE SEQUENCE [LARGE SCALE GENOMIC DNA]</scope>
    <source>
        <strain evidence="7 8">ACS-139-V-Col8</strain>
    </source>
</reference>
<proteinExistence type="inferred from homology"/>
<gene>
    <name evidence="7" type="primary">rimI</name>
    <name evidence="7" type="ORF">HMPREF9257_0601</name>
</gene>
<dbReference type="Gene3D" id="3.40.630.30">
    <property type="match status" value="1"/>
</dbReference>
<evidence type="ECO:0000256" key="4">
    <source>
        <dbReference type="ARBA" id="ARBA00023315"/>
    </source>
</evidence>
<dbReference type="OrthoDB" id="9794566at2"/>
<comment type="caution">
    <text evidence="7">The sequence shown here is derived from an EMBL/GenBank/DDBJ whole genome shotgun (WGS) entry which is preliminary data.</text>
</comment>
<evidence type="ECO:0000313" key="7">
    <source>
        <dbReference type="EMBL" id="EFR30728.1"/>
    </source>
</evidence>
<comment type="subcellular location">
    <subcellularLocation>
        <location evidence="5">Cytoplasm</location>
    </subcellularLocation>
</comment>
<dbReference type="EMBL" id="AENN01000017">
    <property type="protein sequence ID" value="EFR30728.1"/>
    <property type="molecule type" value="Genomic_DNA"/>
</dbReference>
<dbReference type="Pfam" id="PF00583">
    <property type="entry name" value="Acetyltransf_1"/>
    <property type="match status" value="1"/>
</dbReference>
<feature type="domain" description="N-acetyltransferase" evidence="6">
    <location>
        <begin position="6"/>
        <end position="148"/>
    </location>
</feature>
<dbReference type="InterPro" id="IPR016181">
    <property type="entry name" value="Acyl_CoA_acyltransferase"/>
</dbReference>
<dbReference type="RefSeq" id="WP_006418888.1">
    <property type="nucleotide sequence ID" value="NZ_AENN01000017.1"/>
</dbReference>
<keyword evidence="4 7" id="KW-0012">Acyltransferase</keyword>
<dbReference type="Proteomes" id="UP000005990">
    <property type="component" value="Unassembled WGS sequence"/>
</dbReference>
<dbReference type="PANTHER" id="PTHR43420">
    <property type="entry name" value="ACETYLTRANSFERASE"/>
    <property type="match status" value="1"/>
</dbReference>